<sequence>SIGVSNYGTQKITELIQHATIPPAVNQVVEMNVAWQQQKLLEFCKVKCIHIYCILSIGILRSNLGFPCSNRESKP</sequence>
<gene>
    <name evidence="2" type="ORF">CFOL_v3_30660</name>
</gene>
<dbReference type="SUPFAM" id="SSF51430">
    <property type="entry name" value="NAD(P)-linked oxidoreductase"/>
    <property type="match status" value="1"/>
</dbReference>
<dbReference type="InterPro" id="IPR023210">
    <property type="entry name" value="NADP_OxRdtase_dom"/>
</dbReference>
<dbReference type="EMBL" id="BDDD01004239">
    <property type="protein sequence ID" value="GAV87234.1"/>
    <property type="molecule type" value="Genomic_DNA"/>
</dbReference>
<dbReference type="Pfam" id="PF00248">
    <property type="entry name" value="Aldo_ket_red"/>
    <property type="match status" value="1"/>
</dbReference>
<dbReference type="InterPro" id="IPR036812">
    <property type="entry name" value="NAD(P)_OxRdtase_dom_sf"/>
</dbReference>
<dbReference type="InterPro" id="IPR020471">
    <property type="entry name" value="AKR"/>
</dbReference>
<name>A0A1Q3D463_CEPFO</name>
<dbReference type="Proteomes" id="UP000187406">
    <property type="component" value="Unassembled WGS sequence"/>
</dbReference>
<accession>A0A1Q3D463</accession>
<comment type="caution">
    <text evidence="2">The sequence shown here is derived from an EMBL/GenBank/DDBJ whole genome shotgun (WGS) entry which is preliminary data.</text>
</comment>
<feature type="domain" description="NADP-dependent oxidoreductase" evidence="1">
    <location>
        <begin position="1"/>
        <end position="54"/>
    </location>
</feature>
<feature type="non-terminal residue" evidence="2">
    <location>
        <position position="1"/>
    </location>
</feature>
<evidence type="ECO:0000259" key="1">
    <source>
        <dbReference type="Pfam" id="PF00248"/>
    </source>
</evidence>
<dbReference type="OrthoDB" id="1717460at2759"/>
<dbReference type="PANTHER" id="PTHR11732">
    <property type="entry name" value="ALDO/KETO REDUCTASE"/>
    <property type="match status" value="1"/>
</dbReference>
<dbReference type="AlphaFoldDB" id="A0A1Q3D463"/>
<evidence type="ECO:0000313" key="3">
    <source>
        <dbReference type="Proteomes" id="UP000187406"/>
    </source>
</evidence>
<dbReference type="InParanoid" id="A0A1Q3D463"/>
<organism evidence="2 3">
    <name type="scientific">Cephalotus follicularis</name>
    <name type="common">Albany pitcher plant</name>
    <dbReference type="NCBI Taxonomy" id="3775"/>
    <lineage>
        <taxon>Eukaryota</taxon>
        <taxon>Viridiplantae</taxon>
        <taxon>Streptophyta</taxon>
        <taxon>Embryophyta</taxon>
        <taxon>Tracheophyta</taxon>
        <taxon>Spermatophyta</taxon>
        <taxon>Magnoliopsida</taxon>
        <taxon>eudicotyledons</taxon>
        <taxon>Gunneridae</taxon>
        <taxon>Pentapetalae</taxon>
        <taxon>rosids</taxon>
        <taxon>fabids</taxon>
        <taxon>Oxalidales</taxon>
        <taxon>Cephalotaceae</taxon>
        <taxon>Cephalotus</taxon>
    </lineage>
</organism>
<dbReference type="STRING" id="3775.A0A1Q3D463"/>
<dbReference type="Gene3D" id="3.20.20.100">
    <property type="entry name" value="NADP-dependent oxidoreductase domain"/>
    <property type="match status" value="1"/>
</dbReference>
<protein>
    <submittedName>
        <fullName evidence="2">Aldo_ket_red domain-containing protein</fullName>
    </submittedName>
</protein>
<keyword evidence="3" id="KW-1185">Reference proteome</keyword>
<reference evidence="3" key="1">
    <citation type="submission" date="2016-04" db="EMBL/GenBank/DDBJ databases">
        <title>Cephalotus genome sequencing.</title>
        <authorList>
            <person name="Fukushima K."/>
            <person name="Hasebe M."/>
            <person name="Fang X."/>
        </authorList>
    </citation>
    <scope>NUCLEOTIDE SEQUENCE [LARGE SCALE GENOMIC DNA]</scope>
    <source>
        <strain evidence="3">cv. St1</strain>
    </source>
</reference>
<evidence type="ECO:0000313" key="2">
    <source>
        <dbReference type="EMBL" id="GAV87234.1"/>
    </source>
</evidence>
<proteinExistence type="predicted"/>
<dbReference type="GO" id="GO:0016491">
    <property type="term" value="F:oxidoreductase activity"/>
    <property type="evidence" value="ECO:0007669"/>
    <property type="project" value="InterPro"/>
</dbReference>